<evidence type="ECO:0000256" key="4">
    <source>
        <dbReference type="SAM" id="MobiDB-lite"/>
    </source>
</evidence>
<organism evidence="6">
    <name type="scientific">Spongospora subterranea</name>
    <dbReference type="NCBI Taxonomy" id="70186"/>
    <lineage>
        <taxon>Eukaryota</taxon>
        <taxon>Sar</taxon>
        <taxon>Rhizaria</taxon>
        <taxon>Endomyxa</taxon>
        <taxon>Phytomyxea</taxon>
        <taxon>Plasmodiophorida</taxon>
        <taxon>Plasmodiophoridae</taxon>
        <taxon>Spongospora</taxon>
    </lineage>
</organism>
<name>A0A0H5R857_9EUKA</name>
<evidence type="ECO:0000313" key="6">
    <source>
        <dbReference type="EMBL" id="CRZ10313.1"/>
    </source>
</evidence>
<keyword evidence="2 3" id="KW-0694">RNA-binding</keyword>
<feature type="domain" description="TRNA-binding" evidence="5">
    <location>
        <begin position="101"/>
        <end position="204"/>
    </location>
</feature>
<dbReference type="InterPro" id="IPR012340">
    <property type="entry name" value="NA-bd_OB-fold"/>
</dbReference>
<dbReference type="AlphaFoldDB" id="A0A0H5R857"/>
<dbReference type="SUPFAM" id="SSF50249">
    <property type="entry name" value="Nucleic acid-binding proteins"/>
    <property type="match status" value="1"/>
</dbReference>
<protein>
    <recommendedName>
        <fullName evidence="5">tRNA-binding domain-containing protein</fullName>
    </recommendedName>
</protein>
<keyword evidence="1 3" id="KW-0820">tRNA-binding</keyword>
<dbReference type="PANTHER" id="PTHR11586:SF33">
    <property type="entry name" value="AMINOACYL TRNA SYNTHASE COMPLEX-INTERACTING MULTIFUNCTIONAL PROTEIN 1"/>
    <property type="match status" value="1"/>
</dbReference>
<dbReference type="Pfam" id="PF01588">
    <property type="entry name" value="tRNA_bind"/>
    <property type="match status" value="1"/>
</dbReference>
<dbReference type="PROSITE" id="PS50886">
    <property type="entry name" value="TRBD"/>
    <property type="match status" value="1"/>
</dbReference>
<accession>A0A0H5R857</accession>
<feature type="compositionally biased region" description="Low complexity" evidence="4">
    <location>
        <begin position="76"/>
        <end position="95"/>
    </location>
</feature>
<proteinExistence type="predicted"/>
<evidence type="ECO:0000256" key="1">
    <source>
        <dbReference type="ARBA" id="ARBA00022555"/>
    </source>
</evidence>
<feature type="region of interest" description="Disordered" evidence="4">
    <location>
        <begin position="58"/>
        <end position="95"/>
    </location>
</feature>
<dbReference type="InterPro" id="IPR051270">
    <property type="entry name" value="Tyrosine-tRNA_ligase_regulator"/>
</dbReference>
<dbReference type="PANTHER" id="PTHR11586">
    <property type="entry name" value="TRNA-AMINOACYLATION COFACTOR ARC1 FAMILY MEMBER"/>
    <property type="match status" value="1"/>
</dbReference>
<sequence length="267" mass="28731">MMPRAVDAIERVLARVQALDLSAGSVVAQQLSSDIAWKPTVPCGHSLFTWTGKSTHTQPSVLAHSGDAAPKPSNDAPQPSKNAPQSSAPSSSAHSESLVDKFSQLEFRVGKIVEVKRHPDADSLYVEQIDVGEGKPREIISGLVQHIPEDKMLNASVIVFANLKPNKLRGIMSYGMLMCASSDDRSRCEFVLPPANAVPGDLVTLEGVEYPEKFEQVNPKKKGNVWTDCAPFIKTDANFVATFQGRSLICGKKGVCKASSLSNSTIS</sequence>
<reference evidence="6" key="1">
    <citation type="submission" date="2015-04" db="EMBL/GenBank/DDBJ databases">
        <title>The genome sequence of the plant pathogenic Rhizarian Plasmodiophora brassicae reveals insights in its biotrophic life cycle and the origin of chitin synthesis.</title>
        <authorList>
            <person name="Schwelm A."/>
            <person name="Fogelqvist J."/>
            <person name="Knaust A."/>
            <person name="Julke S."/>
            <person name="Lilja T."/>
            <person name="Dhandapani V."/>
            <person name="Bonilla-Rosso G."/>
            <person name="Karlsson M."/>
            <person name="Shevchenko A."/>
            <person name="Choi S.R."/>
            <person name="Kim H.G."/>
            <person name="Park J.Y."/>
            <person name="Lim Y.P."/>
            <person name="Ludwig-Muller J."/>
            <person name="Dixelius C."/>
        </authorList>
    </citation>
    <scope>NUCLEOTIDE SEQUENCE</scope>
    <source>
        <tissue evidence="6">Potato root galls</tissue>
    </source>
</reference>
<dbReference type="GO" id="GO:0000049">
    <property type="term" value="F:tRNA binding"/>
    <property type="evidence" value="ECO:0007669"/>
    <property type="project" value="UniProtKB-UniRule"/>
</dbReference>
<dbReference type="CDD" id="cd02799">
    <property type="entry name" value="tRNA_bind_EMAP-II_like"/>
    <property type="match status" value="1"/>
</dbReference>
<dbReference type="InterPro" id="IPR002547">
    <property type="entry name" value="tRNA-bd_dom"/>
</dbReference>
<dbReference type="EMBL" id="HACM01009871">
    <property type="protein sequence ID" value="CRZ10313.1"/>
    <property type="molecule type" value="Transcribed_RNA"/>
</dbReference>
<evidence type="ECO:0000256" key="2">
    <source>
        <dbReference type="ARBA" id="ARBA00022884"/>
    </source>
</evidence>
<dbReference type="Gene3D" id="2.40.50.140">
    <property type="entry name" value="Nucleic acid-binding proteins"/>
    <property type="match status" value="1"/>
</dbReference>
<evidence type="ECO:0000259" key="5">
    <source>
        <dbReference type="PROSITE" id="PS50886"/>
    </source>
</evidence>
<evidence type="ECO:0000256" key="3">
    <source>
        <dbReference type="PROSITE-ProRule" id="PRU00209"/>
    </source>
</evidence>